<proteinExistence type="predicted"/>
<protein>
    <submittedName>
        <fullName evidence="1">Uncharacterized protein</fullName>
    </submittedName>
</protein>
<accession>A0ABU7BTV1</accession>
<dbReference type="EMBL" id="JAHUTI010063674">
    <property type="protein sequence ID" value="MED6253065.1"/>
    <property type="molecule type" value="Genomic_DNA"/>
</dbReference>
<organism evidence="1 2">
    <name type="scientific">Ataeniobius toweri</name>
    <dbReference type="NCBI Taxonomy" id="208326"/>
    <lineage>
        <taxon>Eukaryota</taxon>
        <taxon>Metazoa</taxon>
        <taxon>Chordata</taxon>
        <taxon>Craniata</taxon>
        <taxon>Vertebrata</taxon>
        <taxon>Euteleostomi</taxon>
        <taxon>Actinopterygii</taxon>
        <taxon>Neopterygii</taxon>
        <taxon>Teleostei</taxon>
        <taxon>Neoteleostei</taxon>
        <taxon>Acanthomorphata</taxon>
        <taxon>Ovalentaria</taxon>
        <taxon>Atherinomorphae</taxon>
        <taxon>Cyprinodontiformes</taxon>
        <taxon>Goodeidae</taxon>
        <taxon>Ataeniobius</taxon>
    </lineage>
</organism>
<sequence length="128" mass="14355">MTETERVYNCNRIYLPSAPKPVHTITGKVQTYDKEKKKTHLPKENMYIQVDDTCSSVKCGSHLQRINITDRLVCLCLECAIGTHSSPAQTEAWSHGCLLLLYLDKQRTQRIGGLKSAEGLAGRSAPYM</sequence>
<dbReference type="Proteomes" id="UP001345963">
    <property type="component" value="Unassembled WGS sequence"/>
</dbReference>
<gene>
    <name evidence="1" type="ORF">ATANTOWER_021684</name>
</gene>
<comment type="caution">
    <text evidence="1">The sequence shown here is derived from an EMBL/GenBank/DDBJ whole genome shotgun (WGS) entry which is preliminary data.</text>
</comment>
<keyword evidence="2" id="KW-1185">Reference proteome</keyword>
<reference evidence="1 2" key="1">
    <citation type="submission" date="2021-07" db="EMBL/GenBank/DDBJ databases">
        <authorList>
            <person name="Palmer J.M."/>
        </authorList>
    </citation>
    <scope>NUCLEOTIDE SEQUENCE [LARGE SCALE GENOMIC DNA]</scope>
    <source>
        <strain evidence="1 2">AT_MEX2019</strain>
        <tissue evidence="1">Muscle</tissue>
    </source>
</reference>
<evidence type="ECO:0000313" key="1">
    <source>
        <dbReference type="EMBL" id="MED6253065.1"/>
    </source>
</evidence>
<evidence type="ECO:0000313" key="2">
    <source>
        <dbReference type="Proteomes" id="UP001345963"/>
    </source>
</evidence>
<name>A0ABU7BTV1_9TELE</name>